<name>A0ABY4KPR6_9PSED</name>
<reference evidence="1 2" key="1">
    <citation type="submission" date="2022-04" db="EMBL/GenBank/DDBJ databases">
        <title>Pseudomonas knackmussii B09-2.</title>
        <authorList>
            <person name="Deng Y."/>
        </authorList>
    </citation>
    <scope>NUCLEOTIDE SEQUENCE [LARGE SCALE GENOMIC DNA]</scope>
    <source>
        <strain evidence="1 2">B09-2</strain>
    </source>
</reference>
<organism evidence="1 2">
    <name type="scientific">Pseudomonas knackmussii</name>
    <dbReference type="NCBI Taxonomy" id="65741"/>
    <lineage>
        <taxon>Bacteria</taxon>
        <taxon>Pseudomonadati</taxon>
        <taxon>Pseudomonadota</taxon>
        <taxon>Gammaproteobacteria</taxon>
        <taxon>Pseudomonadales</taxon>
        <taxon>Pseudomonadaceae</taxon>
        <taxon>Pseudomonas</taxon>
    </lineage>
</organism>
<evidence type="ECO:0000313" key="2">
    <source>
        <dbReference type="Proteomes" id="UP000831189"/>
    </source>
</evidence>
<keyword evidence="2" id="KW-1185">Reference proteome</keyword>
<proteinExistence type="predicted"/>
<accession>A0ABY4KPR6</accession>
<gene>
    <name evidence="1" type="ORF">M0M42_20865</name>
</gene>
<dbReference type="Proteomes" id="UP000831189">
    <property type="component" value="Chromosome"/>
</dbReference>
<protein>
    <submittedName>
        <fullName evidence="1">Uncharacterized protein</fullName>
    </submittedName>
</protein>
<sequence>MATVTDGFAAGRAGAVAGVDLDAFAERQVAGEQRGVELRCQLLGAVLAEQVGAADVEVEQRIAGEQREGRFALLAVT</sequence>
<dbReference type="EMBL" id="CP096208">
    <property type="protein sequence ID" value="UPQ82797.1"/>
    <property type="molecule type" value="Genomic_DNA"/>
</dbReference>
<evidence type="ECO:0000313" key="1">
    <source>
        <dbReference type="EMBL" id="UPQ82797.1"/>
    </source>
</evidence>